<keyword evidence="2" id="KW-1185">Reference proteome</keyword>
<accession>A0A444Y1A8</accession>
<gene>
    <name evidence="1" type="ORF">Ahy_B08g091075</name>
</gene>
<comment type="caution">
    <text evidence="1">The sequence shown here is derived from an EMBL/GenBank/DDBJ whole genome shotgun (WGS) entry which is preliminary data.</text>
</comment>
<dbReference type="Proteomes" id="UP000289738">
    <property type="component" value="Chromosome B08"/>
</dbReference>
<reference evidence="1 2" key="1">
    <citation type="submission" date="2019-01" db="EMBL/GenBank/DDBJ databases">
        <title>Sequencing of cultivated peanut Arachis hypogaea provides insights into genome evolution and oil improvement.</title>
        <authorList>
            <person name="Chen X."/>
        </authorList>
    </citation>
    <scope>NUCLEOTIDE SEQUENCE [LARGE SCALE GENOMIC DNA]</scope>
    <source>
        <strain evidence="2">cv. Fuhuasheng</strain>
        <tissue evidence="1">Leaves</tissue>
    </source>
</reference>
<dbReference type="AlphaFoldDB" id="A0A444Y1A8"/>
<proteinExistence type="predicted"/>
<name>A0A444Y1A8_ARAHY</name>
<dbReference type="EMBL" id="SDMP01000018">
    <property type="protein sequence ID" value="RYQ95728.1"/>
    <property type="molecule type" value="Genomic_DNA"/>
</dbReference>
<organism evidence="1 2">
    <name type="scientific">Arachis hypogaea</name>
    <name type="common">Peanut</name>
    <dbReference type="NCBI Taxonomy" id="3818"/>
    <lineage>
        <taxon>Eukaryota</taxon>
        <taxon>Viridiplantae</taxon>
        <taxon>Streptophyta</taxon>
        <taxon>Embryophyta</taxon>
        <taxon>Tracheophyta</taxon>
        <taxon>Spermatophyta</taxon>
        <taxon>Magnoliopsida</taxon>
        <taxon>eudicotyledons</taxon>
        <taxon>Gunneridae</taxon>
        <taxon>Pentapetalae</taxon>
        <taxon>rosids</taxon>
        <taxon>fabids</taxon>
        <taxon>Fabales</taxon>
        <taxon>Fabaceae</taxon>
        <taxon>Papilionoideae</taxon>
        <taxon>50 kb inversion clade</taxon>
        <taxon>dalbergioids sensu lato</taxon>
        <taxon>Dalbergieae</taxon>
        <taxon>Pterocarpus clade</taxon>
        <taxon>Arachis</taxon>
    </lineage>
</organism>
<evidence type="ECO:0000313" key="2">
    <source>
        <dbReference type="Proteomes" id="UP000289738"/>
    </source>
</evidence>
<protein>
    <submittedName>
        <fullName evidence="1">Uncharacterized protein</fullName>
    </submittedName>
</protein>
<evidence type="ECO:0000313" key="1">
    <source>
        <dbReference type="EMBL" id="RYQ95728.1"/>
    </source>
</evidence>
<sequence>MHLALCPTPSFRIQISDSNNNELLPASLASTTALCLYCCRPVRRTDPCSLSDSPVAGTLFLPRASVVFVFLPRRLRLLTLLAVSDRRKTLHHSNLLPSSSESRSSTKEKTFLHSNLVAVCLSERLLLPPPLHSRTSVFVLSAYATSLHSNLVLVLRVSFIVCSEIKPSSCLFFDVSVQVTTLTLATQEEQKLKKLKLFPLPLYALSPPPPPSH</sequence>